<evidence type="ECO:0000259" key="2">
    <source>
        <dbReference type="Pfam" id="PF16313"/>
    </source>
</evidence>
<dbReference type="Proteomes" id="UP000027982">
    <property type="component" value="Chromosome"/>
</dbReference>
<feature type="domain" description="EcxA zinc-binding" evidence="2">
    <location>
        <begin position="502"/>
        <end position="814"/>
    </location>
</feature>
<dbReference type="InterPro" id="IPR032534">
    <property type="entry name" value="EcxA_zinc-bd"/>
</dbReference>
<dbReference type="HOGENOM" id="CLU_008630_0_0_0"/>
<reference evidence="4 5" key="1">
    <citation type="journal article" date="2014" name="PLoS ONE">
        <title>The first complete genome sequence of the class fimbriimonadia in the phylum armatimonadetes.</title>
        <authorList>
            <person name="Hu Z.Y."/>
            <person name="Wang Y.Z."/>
            <person name="Im W.T."/>
            <person name="Wang S.Y."/>
            <person name="Zhao G.P."/>
            <person name="Zheng H.J."/>
            <person name="Quan Z.X."/>
        </authorList>
    </citation>
    <scope>NUCLEOTIDE SEQUENCE [LARGE SCALE GENOMIC DNA]</scope>
    <source>
        <strain evidence="4">Gsoil 348</strain>
    </source>
</reference>
<dbReference type="PANTHER" id="PTHR38478:SF1">
    <property type="entry name" value="ZINC DEPENDENT METALLOPROTEASE DOMAIN LIPOPROTEIN"/>
    <property type="match status" value="1"/>
</dbReference>
<feature type="domain" description="DUF5117" evidence="3">
    <location>
        <begin position="109"/>
        <end position="303"/>
    </location>
</feature>
<dbReference type="Pfam" id="PF16313">
    <property type="entry name" value="DUF4953"/>
    <property type="match status" value="1"/>
</dbReference>
<evidence type="ECO:0008006" key="6">
    <source>
        <dbReference type="Google" id="ProtNLM"/>
    </source>
</evidence>
<proteinExistence type="predicted"/>
<dbReference type="OrthoDB" id="9776599at2"/>
<dbReference type="AlphaFoldDB" id="A0A068NWA9"/>
<keyword evidence="1" id="KW-0732">Signal</keyword>
<dbReference type="InterPro" id="IPR024079">
    <property type="entry name" value="MetalloPept_cat_dom_sf"/>
</dbReference>
<dbReference type="CDD" id="cd04276">
    <property type="entry name" value="ZnMc_MMP_like_2"/>
    <property type="match status" value="1"/>
</dbReference>
<dbReference type="InterPro" id="IPR034032">
    <property type="entry name" value="Zn_MMP-like_bac"/>
</dbReference>
<evidence type="ECO:0000259" key="3">
    <source>
        <dbReference type="Pfam" id="PF17148"/>
    </source>
</evidence>
<dbReference type="STRING" id="661478.OP10G_4450"/>
<name>A0A068NWA9_FIMGI</name>
<protein>
    <recommendedName>
        <fullName evidence="6">DUF5117 domain-containing protein</fullName>
    </recommendedName>
</protein>
<evidence type="ECO:0000313" key="4">
    <source>
        <dbReference type="EMBL" id="AIE87818.1"/>
    </source>
</evidence>
<gene>
    <name evidence="4" type="ORF">OP10G_4450</name>
</gene>
<dbReference type="Pfam" id="PF17148">
    <property type="entry name" value="DUF5117"/>
    <property type="match status" value="1"/>
</dbReference>
<dbReference type="KEGG" id="fgi:OP10G_4450"/>
<sequence>MTRTLPVVALALAFGLGFPTAVQAQAAKEEPKKEEAQKDPKVAAYDAAIKDLKRIEGSVVLYQRNKELLLELPEDKLGKLFLVQVALSTGLDAGLMSAGMPVGDTPVDSFKWVRNEGQVWLERPNIANRWDPKDDLSVGAQRTFPEAILGSFRIEQENPQKKLLLVNVTQLFFGDTFHLSEMVMSGLNGPYMLERDKSGVEAVHGYPENTVVQMKLHYASPRGSQGNLLMMLLGLGGESTLEDDRSAPVRVTYDLWYRKDDGYVPRLADPRIGYFTQDFFSIDRFLNEDRRERYINRFHLEKKDPKAKLSEPVKPIVWTIDPSIPEAYRPAIKEGILRWNKAYEDLGYKNAIQVQDVPKDDKNYDHADGRYNVVRMLIGPGAPFAAISLPRTDPITGEILNASITLDGNVIRDLQVEHQRNQASFGTARQKALNVMLRDPQRTETDDYYLFATPEQRAWKQAQATMKKYGWTDHACDYASELGIDAGLDWYAIASVAGPLNKEEYVKRFLADCVSHELGHCLGLRHNFAGSTNLTTAQLADDTLTSKTGLTASVMDYTPPNVQAVLRGKGNFYTTSIGSYDEWAIRYGYSDFGAKTPTGEKYQLARIASESSLPGHAYKTDEDADNWDPYAVRFDLGKDPLVYSDRVLLSLARARDYAIHNLPKPGESYSKRTAIIVNSLLRSFREGRNAARFVGGVVANKNFKGDAGEQPTLAPVTPQIQRQAVSLVTKHFFAPDAFDLPPSVLSSLSQDENSGAWTAPLRDIIGSFQANLLAMLIGASATDKITENSYKNNGYTLDQHYGTIISAIFSEVGQNQNIKPLRRDLQRFAISGLIQQTGAPQGSVNEDVRMITGDMLRRLDKRFVAQLAKPAKLDSMTRIHLRDSHETISRFLNRTAVTSR</sequence>
<accession>A0A068NWA9</accession>
<feature type="chain" id="PRO_5001651891" description="DUF5117 domain-containing protein" evidence="1">
    <location>
        <begin position="25"/>
        <end position="900"/>
    </location>
</feature>
<dbReference type="GO" id="GO:0008237">
    <property type="term" value="F:metallopeptidase activity"/>
    <property type="evidence" value="ECO:0007669"/>
    <property type="project" value="InterPro"/>
</dbReference>
<feature type="signal peptide" evidence="1">
    <location>
        <begin position="1"/>
        <end position="24"/>
    </location>
</feature>
<dbReference type="eggNOG" id="COG5549">
    <property type="taxonomic scope" value="Bacteria"/>
</dbReference>
<dbReference type="SUPFAM" id="SSF55486">
    <property type="entry name" value="Metalloproteases ('zincins'), catalytic domain"/>
    <property type="match status" value="2"/>
</dbReference>
<dbReference type="RefSeq" id="WP_025228302.1">
    <property type="nucleotide sequence ID" value="NZ_CP007139.1"/>
</dbReference>
<evidence type="ECO:0000256" key="1">
    <source>
        <dbReference type="SAM" id="SignalP"/>
    </source>
</evidence>
<dbReference type="InterPro" id="IPR033413">
    <property type="entry name" value="DUF5117"/>
</dbReference>
<keyword evidence="5" id="KW-1185">Reference proteome</keyword>
<dbReference type="EMBL" id="CP007139">
    <property type="protein sequence ID" value="AIE87818.1"/>
    <property type="molecule type" value="Genomic_DNA"/>
</dbReference>
<dbReference type="Gene3D" id="3.40.390.10">
    <property type="entry name" value="Collagenase (Catalytic Domain)"/>
    <property type="match status" value="1"/>
</dbReference>
<organism evidence="4 5">
    <name type="scientific">Fimbriimonas ginsengisoli Gsoil 348</name>
    <dbReference type="NCBI Taxonomy" id="661478"/>
    <lineage>
        <taxon>Bacteria</taxon>
        <taxon>Bacillati</taxon>
        <taxon>Armatimonadota</taxon>
        <taxon>Fimbriimonadia</taxon>
        <taxon>Fimbriimonadales</taxon>
        <taxon>Fimbriimonadaceae</taxon>
        <taxon>Fimbriimonas</taxon>
    </lineage>
</organism>
<dbReference type="PANTHER" id="PTHR38478">
    <property type="entry name" value="PEPTIDASE M1A AND M12B"/>
    <property type="match status" value="1"/>
</dbReference>
<evidence type="ECO:0000313" key="5">
    <source>
        <dbReference type="Proteomes" id="UP000027982"/>
    </source>
</evidence>